<dbReference type="AlphaFoldDB" id="A0A4C1TCI8"/>
<dbReference type="Proteomes" id="UP000299102">
    <property type="component" value="Unassembled WGS sequence"/>
</dbReference>
<feature type="region of interest" description="Disordered" evidence="1">
    <location>
        <begin position="1"/>
        <end position="25"/>
    </location>
</feature>
<proteinExistence type="predicted"/>
<gene>
    <name evidence="2" type="ORF">EVAR_6394_1</name>
</gene>
<organism evidence="2 3">
    <name type="scientific">Eumeta variegata</name>
    <name type="common">Bagworm moth</name>
    <name type="synonym">Eumeta japonica</name>
    <dbReference type="NCBI Taxonomy" id="151549"/>
    <lineage>
        <taxon>Eukaryota</taxon>
        <taxon>Metazoa</taxon>
        <taxon>Ecdysozoa</taxon>
        <taxon>Arthropoda</taxon>
        <taxon>Hexapoda</taxon>
        <taxon>Insecta</taxon>
        <taxon>Pterygota</taxon>
        <taxon>Neoptera</taxon>
        <taxon>Endopterygota</taxon>
        <taxon>Lepidoptera</taxon>
        <taxon>Glossata</taxon>
        <taxon>Ditrysia</taxon>
        <taxon>Tineoidea</taxon>
        <taxon>Psychidae</taxon>
        <taxon>Oiketicinae</taxon>
        <taxon>Eumeta</taxon>
    </lineage>
</organism>
<dbReference type="EMBL" id="BGZK01000050">
    <property type="protein sequence ID" value="GBP12219.1"/>
    <property type="molecule type" value="Genomic_DNA"/>
</dbReference>
<evidence type="ECO:0000313" key="3">
    <source>
        <dbReference type="Proteomes" id="UP000299102"/>
    </source>
</evidence>
<reference evidence="2 3" key="1">
    <citation type="journal article" date="2019" name="Commun. Biol.">
        <title>The bagworm genome reveals a unique fibroin gene that provides high tensile strength.</title>
        <authorList>
            <person name="Kono N."/>
            <person name="Nakamura H."/>
            <person name="Ohtoshi R."/>
            <person name="Tomita M."/>
            <person name="Numata K."/>
            <person name="Arakawa K."/>
        </authorList>
    </citation>
    <scope>NUCLEOTIDE SEQUENCE [LARGE SCALE GENOMIC DNA]</scope>
</reference>
<keyword evidence="3" id="KW-1185">Reference proteome</keyword>
<accession>A0A4C1TCI8</accession>
<name>A0A4C1TCI8_EUMVA</name>
<comment type="caution">
    <text evidence="2">The sequence shown here is derived from an EMBL/GenBank/DDBJ whole genome shotgun (WGS) entry which is preliminary data.</text>
</comment>
<evidence type="ECO:0000256" key="1">
    <source>
        <dbReference type="SAM" id="MobiDB-lite"/>
    </source>
</evidence>
<protein>
    <submittedName>
        <fullName evidence="2">Uncharacterized protein</fullName>
    </submittedName>
</protein>
<sequence>MVRKQAVRAMVSTGEAGRAHGPEPRLQRKRAWATLVLHQIPSTANLAPTDSLSFLTGGFSLRGTERDSISDPCKGTVPSTYPFVPSVGLVIQSRPSTPSPSCSCPSTKTVLLRRSINSGSAVDSRVKVRVGGGERCDHRKETFQAISLTPAFTRKAKAGVNLNPPEILLT</sequence>
<evidence type="ECO:0000313" key="2">
    <source>
        <dbReference type="EMBL" id="GBP12219.1"/>
    </source>
</evidence>